<sequence>MLDKAMYNSWESRMLLYIKAKKNGRMILESIENRPLVYPTVEVDSQIPKKKYTKLTEQEKLQDDCDFQVTNIVLQGLPPDVYSLVNHCQSAKMTVNTVSFKPKLINAAALLLTTARLGLVVLVFLPGDDPIACLNKAMAFMSTVVASRFPSTNNQLKTSSNPQNQATIQDGMVTLQQVQGRQGQSFAILETKGNATSSGGNNTAGQARVVKCYDCQGKGHMARQYTKPKRLRNSAWFKEKMLLVQAHVLGQVLNEDQLAFLVDPGIADCHDV</sequence>
<evidence type="ECO:0008006" key="3">
    <source>
        <dbReference type="Google" id="ProtNLM"/>
    </source>
</evidence>
<name>A0ABQ5DDB1_9ASTR</name>
<gene>
    <name evidence="1" type="ORF">Tco_0925548</name>
</gene>
<organism evidence="1 2">
    <name type="scientific">Tanacetum coccineum</name>
    <dbReference type="NCBI Taxonomy" id="301880"/>
    <lineage>
        <taxon>Eukaryota</taxon>
        <taxon>Viridiplantae</taxon>
        <taxon>Streptophyta</taxon>
        <taxon>Embryophyta</taxon>
        <taxon>Tracheophyta</taxon>
        <taxon>Spermatophyta</taxon>
        <taxon>Magnoliopsida</taxon>
        <taxon>eudicotyledons</taxon>
        <taxon>Gunneridae</taxon>
        <taxon>Pentapetalae</taxon>
        <taxon>asterids</taxon>
        <taxon>campanulids</taxon>
        <taxon>Asterales</taxon>
        <taxon>Asteraceae</taxon>
        <taxon>Asteroideae</taxon>
        <taxon>Anthemideae</taxon>
        <taxon>Anthemidinae</taxon>
        <taxon>Tanacetum</taxon>
    </lineage>
</organism>
<comment type="caution">
    <text evidence="1">The sequence shown here is derived from an EMBL/GenBank/DDBJ whole genome shotgun (WGS) entry which is preliminary data.</text>
</comment>
<proteinExistence type="predicted"/>
<evidence type="ECO:0000313" key="1">
    <source>
        <dbReference type="EMBL" id="GJT35129.1"/>
    </source>
</evidence>
<accession>A0ABQ5DDB1</accession>
<protein>
    <recommendedName>
        <fullName evidence="3">CCHC-type domain-containing protein</fullName>
    </recommendedName>
</protein>
<reference evidence="1" key="2">
    <citation type="submission" date="2022-01" db="EMBL/GenBank/DDBJ databases">
        <authorList>
            <person name="Yamashiro T."/>
            <person name="Shiraishi A."/>
            <person name="Satake H."/>
            <person name="Nakayama K."/>
        </authorList>
    </citation>
    <scope>NUCLEOTIDE SEQUENCE</scope>
</reference>
<evidence type="ECO:0000313" key="2">
    <source>
        <dbReference type="Proteomes" id="UP001151760"/>
    </source>
</evidence>
<keyword evidence="2" id="KW-1185">Reference proteome</keyword>
<reference evidence="1" key="1">
    <citation type="journal article" date="2022" name="Int. J. Mol. Sci.">
        <title>Draft Genome of Tanacetum Coccineum: Genomic Comparison of Closely Related Tanacetum-Family Plants.</title>
        <authorList>
            <person name="Yamashiro T."/>
            <person name="Shiraishi A."/>
            <person name="Nakayama K."/>
            <person name="Satake H."/>
        </authorList>
    </citation>
    <scope>NUCLEOTIDE SEQUENCE</scope>
</reference>
<dbReference type="Proteomes" id="UP001151760">
    <property type="component" value="Unassembled WGS sequence"/>
</dbReference>
<dbReference type="EMBL" id="BQNB010015024">
    <property type="protein sequence ID" value="GJT35129.1"/>
    <property type="molecule type" value="Genomic_DNA"/>
</dbReference>